<organism evidence="1">
    <name type="scientific">Anguilla anguilla</name>
    <name type="common">European freshwater eel</name>
    <name type="synonym">Muraena anguilla</name>
    <dbReference type="NCBI Taxonomy" id="7936"/>
    <lineage>
        <taxon>Eukaryota</taxon>
        <taxon>Metazoa</taxon>
        <taxon>Chordata</taxon>
        <taxon>Craniata</taxon>
        <taxon>Vertebrata</taxon>
        <taxon>Euteleostomi</taxon>
        <taxon>Actinopterygii</taxon>
        <taxon>Neopterygii</taxon>
        <taxon>Teleostei</taxon>
        <taxon>Anguilliformes</taxon>
        <taxon>Anguillidae</taxon>
        <taxon>Anguilla</taxon>
    </lineage>
</organism>
<name>A0A0E9UB05_ANGAN</name>
<proteinExistence type="predicted"/>
<evidence type="ECO:0000313" key="1">
    <source>
        <dbReference type="EMBL" id="JAH63069.1"/>
    </source>
</evidence>
<protein>
    <submittedName>
        <fullName evidence="1">Uncharacterized protein</fullName>
    </submittedName>
</protein>
<dbReference type="AlphaFoldDB" id="A0A0E9UB05"/>
<accession>A0A0E9UB05</accession>
<dbReference type="EMBL" id="GBXM01045508">
    <property type="protein sequence ID" value="JAH63069.1"/>
    <property type="molecule type" value="Transcribed_RNA"/>
</dbReference>
<reference evidence="1" key="1">
    <citation type="submission" date="2014-11" db="EMBL/GenBank/DDBJ databases">
        <authorList>
            <person name="Amaro Gonzalez C."/>
        </authorList>
    </citation>
    <scope>NUCLEOTIDE SEQUENCE</scope>
</reference>
<reference evidence="1" key="2">
    <citation type="journal article" date="2015" name="Fish Shellfish Immunol.">
        <title>Early steps in the European eel (Anguilla anguilla)-Vibrio vulnificus interaction in the gills: Role of the RtxA13 toxin.</title>
        <authorList>
            <person name="Callol A."/>
            <person name="Pajuelo D."/>
            <person name="Ebbesson L."/>
            <person name="Teles M."/>
            <person name="MacKenzie S."/>
            <person name="Amaro C."/>
        </authorList>
    </citation>
    <scope>NUCLEOTIDE SEQUENCE</scope>
</reference>
<sequence>MKGRTSDEDPLILTLANTSSWEPAIETRIFSLTVP</sequence>